<evidence type="ECO:0000259" key="1">
    <source>
        <dbReference type="Pfam" id="PF11645"/>
    </source>
</evidence>
<proteinExistence type="predicted"/>
<evidence type="ECO:0000313" key="3">
    <source>
        <dbReference type="Proteomes" id="UP000295124"/>
    </source>
</evidence>
<reference evidence="2 3" key="1">
    <citation type="submission" date="2019-03" db="EMBL/GenBank/DDBJ databases">
        <title>Draft genome sequences of novel Actinobacteria.</title>
        <authorList>
            <person name="Sahin N."/>
            <person name="Ay H."/>
            <person name="Saygin H."/>
        </authorList>
    </citation>
    <scope>NUCLEOTIDE SEQUENCE [LARGE SCALE GENOMIC DNA]</scope>
    <source>
        <strain evidence="2 3">JCM 13523</strain>
    </source>
</reference>
<dbReference type="Pfam" id="PF11645">
    <property type="entry name" value="PDDEXK_5"/>
    <property type="match status" value="1"/>
</dbReference>
<dbReference type="GO" id="GO:0003676">
    <property type="term" value="F:nucleic acid binding"/>
    <property type="evidence" value="ECO:0007669"/>
    <property type="project" value="InterPro"/>
</dbReference>
<sequence>MSVLLFSFEPMKTLGDRRNWTDDDLRSAVKANHSWRGVARALDLKGTSAGVIRTLKRHAGRLELDSAHFTGQRPWSDQQLREAVPKATCWADVLSALGVLDNGASRVRVKGHVVRLGLDFAHLKGPREEASEDDVFNGPVRMDTLRYAASAVAMAWFTLRGCAVALPIEPQEYDLLVTTTKGVQRVQVKTCAARNSKGYWGVGIGRRPYTLDKTASKMPYDPDALDLFFILLGDGSIYVIPSLVLAGKVGISAESYAPYRVGDASSLLQ</sequence>
<keyword evidence="3" id="KW-1185">Reference proteome</keyword>
<gene>
    <name evidence="2" type="ORF">E1263_18655</name>
</gene>
<dbReference type="AlphaFoldDB" id="A0A4V2YPL6"/>
<dbReference type="Proteomes" id="UP000295124">
    <property type="component" value="Unassembled WGS sequence"/>
</dbReference>
<evidence type="ECO:0000313" key="2">
    <source>
        <dbReference type="EMBL" id="TDD58537.1"/>
    </source>
</evidence>
<dbReference type="EMBL" id="SMKX01000050">
    <property type="protein sequence ID" value="TDD58537.1"/>
    <property type="molecule type" value="Genomic_DNA"/>
</dbReference>
<dbReference type="InterPro" id="IPR021671">
    <property type="entry name" value="PD(D/E)XK_Endonuc"/>
</dbReference>
<organism evidence="2 3">
    <name type="scientific">Kribbella antibiotica</name>
    <dbReference type="NCBI Taxonomy" id="190195"/>
    <lineage>
        <taxon>Bacteria</taxon>
        <taxon>Bacillati</taxon>
        <taxon>Actinomycetota</taxon>
        <taxon>Actinomycetes</taxon>
        <taxon>Propionibacteriales</taxon>
        <taxon>Kribbellaceae</taxon>
        <taxon>Kribbella</taxon>
    </lineage>
</organism>
<dbReference type="Gene3D" id="3.40.1350.10">
    <property type="match status" value="1"/>
</dbReference>
<accession>A0A4V2YPL6</accession>
<dbReference type="InterPro" id="IPR011856">
    <property type="entry name" value="tRNA_endonuc-like_dom_sf"/>
</dbReference>
<dbReference type="OrthoDB" id="3357452at2"/>
<name>A0A4V2YPL6_9ACTN</name>
<protein>
    <recommendedName>
        <fullName evidence="1">PD(D/E)XK endonuclease domain-containing protein</fullName>
    </recommendedName>
</protein>
<feature type="domain" description="PD(D/E)XK endonuclease" evidence="1">
    <location>
        <begin position="149"/>
        <end position="241"/>
    </location>
</feature>
<comment type="caution">
    <text evidence="2">The sequence shown here is derived from an EMBL/GenBank/DDBJ whole genome shotgun (WGS) entry which is preliminary data.</text>
</comment>